<evidence type="ECO:0000256" key="3">
    <source>
        <dbReference type="SAM" id="MobiDB-lite"/>
    </source>
</evidence>
<protein>
    <submittedName>
        <fullName evidence="4">Alpha-glucoside ABC transporter substrate-binding protein</fullName>
    </submittedName>
</protein>
<name>A0A919Q0M5_9MICO</name>
<dbReference type="EMBL" id="BONR01000001">
    <property type="protein sequence ID" value="GIG53947.1"/>
    <property type="molecule type" value="Genomic_DNA"/>
</dbReference>
<feature type="region of interest" description="Disordered" evidence="3">
    <location>
        <begin position="46"/>
        <end position="71"/>
    </location>
</feature>
<reference evidence="4" key="1">
    <citation type="submission" date="2021-01" db="EMBL/GenBank/DDBJ databases">
        <title>Whole genome shotgun sequence of Demequina activiva NBRC 110675.</title>
        <authorList>
            <person name="Komaki H."/>
            <person name="Tamura T."/>
        </authorList>
    </citation>
    <scope>NUCLEOTIDE SEQUENCE</scope>
    <source>
        <strain evidence="4">NBRC 110675</strain>
    </source>
</reference>
<comment type="similarity">
    <text evidence="1">Belongs to the bacterial solute-binding protein 1 family.</text>
</comment>
<accession>A0A919Q0M5</accession>
<dbReference type="InterPro" id="IPR050490">
    <property type="entry name" value="Bact_solute-bd_prot1"/>
</dbReference>
<keyword evidence="2" id="KW-0813">Transport</keyword>
<dbReference type="PANTHER" id="PTHR43649">
    <property type="entry name" value="ARABINOSE-BINDING PROTEIN-RELATED"/>
    <property type="match status" value="1"/>
</dbReference>
<evidence type="ECO:0000256" key="2">
    <source>
        <dbReference type="ARBA" id="ARBA00022448"/>
    </source>
</evidence>
<evidence type="ECO:0000313" key="4">
    <source>
        <dbReference type="EMBL" id="GIG53947.1"/>
    </source>
</evidence>
<sequence>MLRSGAMAPRAGARLKERGVLRMRRRWIGPAAAIAAAGLVLAGCSSDGDGGSEPDGSDTAIEGDGGEMPEGCEDFADYGMHEGAEVELYGTISGVEAEQLTESIVPFEDCTGIDVTYNGSDEFETEINIRVEGGNAPDLAIIPQPGLLQRVVGTGAVVAAPEAVAANVDEFWSEDWKNYGTVGTTFYAAPLMASVKGWVWYSPTEFEENGYEVPTTWDEMLELTATMAENGGSGANYKPWCIGFESGTATGWSGTDWIEDLVLRQHGPEAYDQWVAGDLDFTSPEITESFESFGEIALNADYVNGGLGDSASIVETAFQEAGLQILEGSCSLHHQASFYEAQWPEGTMVAEDGDIWAFLTPNIAEGDAEAVTGGGEFVAAFNEEEPTQALQAYLSSDTWANERVSIGGVISANKGLDPANASSPIGQASIEILQGEDTIFRFDASDLMPAEVGASAFWTGMNDYVSGTSLDTVLSNIENAWP</sequence>
<evidence type="ECO:0000256" key="1">
    <source>
        <dbReference type="ARBA" id="ARBA00008520"/>
    </source>
</evidence>
<dbReference type="Proteomes" id="UP000652354">
    <property type="component" value="Unassembled WGS sequence"/>
</dbReference>
<dbReference type="Gene3D" id="3.40.190.10">
    <property type="entry name" value="Periplasmic binding protein-like II"/>
    <property type="match status" value="2"/>
</dbReference>
<dbReference type="PANTHER" id="PTHR43649:SF29">
    <property type="entry name" value="OSMOPROTECTIVE COMPOUNDS-BINDING PROTEIN GGTB"/>
    <property type="match status" value="1"/>
</dbReference>
<keyword evidence="5" id="KW-1185">Reference proteome</keyword>
<dbReference type="AlphaFoldDB" id="A0A919Q0M5"/>
<evidence type="ECO:0000313" key="5">
    <source>
        <dbReference type="Proteomes" id="UP000652354"/>
    </source>
</evidence>
<organism evidence="4 5">
    <name type="scientific">Demequina activiva</name>
    <dbReference type="NCBI Taxonomy" id="1582364"/>
    <lineage>
        <taxon>Bacteria</taxon>
        <taxon>Bacillati</taxon>
        <taxon>Actinomycetota</taxon>
        <taxon>Actinomycetes</taxon>
        <taxon>Micrococcales</taxon>
        <taxon>Demequinaceae</taxon>
        <taxon>Demequina</taxon>
    </lineage>
</organism>
<gene>
    <name evidence="4" type="primary">aglE</name>
    <name evidence="4" type="ORF">Dac01nite_06990</name>
</gene>
<proteinExistence type="inferred from homology"/>
<dbReference type="SUPFAM" id="SSF53850">
    <property type="entry name" value="Periplasmic binding protein-like II"/>
    <property type="match status" value="1"/>
</dbReference>
<comment type="caution">
    <text evidence="4">The sequence shown here is derived from an EMBL/GenBank/DDBJ whole genome shotgun (WGS) entry which is preliminary data.</text>
</comment>